<dbReference type="PANTHER" id="PTHR35936">
    <property type="entry name" value="MEMBRANE-BOUND LYTIC MUREIN TRANSGLYCOSYLASE F"/>
    <property type="match status" value="1"/>
</dbReference>
<dbReference type="PATRIC" id="fig|1385369.3.peg.2929"/>
<gene>
    <name evidence="4" type="ORF">N825_03435</name>
</gene>
<dbReference type="Gene3D" id="3.40.190.10">
    <property type="entry name" value="Periplasmic binding protein-like II"/>
    <property type="match status" value="2"/>
</dbReference>
<dbReference type="SUPFAM" id="SSF53850">
    <property type="entry name" value="Periplasmic binding protein-like II"/>
    <property type="match status" value="1"/>
</dbReference>
<comment type="caution">
    <text evidence="4">The sequence shown here is derived from an EMBL/GenBank/DDBJ whole genome shotgun (WGS) entry which is preliminary data.</text>
</comment>
<protein>
    <recommendedName>
        <fullName evidence="3">Solute-binding protein family 3/N-terminal domain-containing protein</fullName>
    </recommendedName>
</protein>
<dbReference type="RefSeq" id="WP_051512358.1">
    <property type="nucleotide sequence ID" value="NZ_AVFL01000009.1"/>
</dbReference>
<dbReference type="InterPro" id="IPR001638">
    <property type="entry name" value="Solute-binding_3/MltF_N"/>
</dbReference>
<dbReference type="AlphaFoldDB" id="W9H631"/>
<dbReference type="EMBL" id="AVFL01000009">
    <property type="protein sequence ID" value="EWY40137.1"/>
    <property type="molecule type" value="Genomic_DNA"/>
</dbReference>
<feature type="chain" id="PRO_5004923446" description="Solute-binding protein family 3/N-terminal domain-containing protein" evidence="2">
    <location>
        <begin position="31"/>
        <end position="302"/>
    </location>
</feature>
<feature type="domain" description="Solute-binding protein family 3/N-terminal" evidence="3">
    <location>
        <begin position="50"/>
        <end position="281"/>
    </location>
</feature>
<feature type="signal peptide" evidence="2">
    <location>
        <begin position="1"/>
        <end position="30"/>
    </location>
</feature>
<evidence type="ECO:0000313" key="4">
    <source>
        <dbReference type="EMBL" id="EWY40137.1"/>
    </source>
</evidence>
<proteinExistence type="predicted"/>
<dbReference type="CDD" id="cd01004">
    <property type="entry name" value="PBP2_MidA_like"/>
    <property type="match status" value="1"/>
</dbReference>
<dbReference type="Pfam" id="PF00497">
    <property type="entry name" value="SBP_bac_3"/>
    <property type="match status" value="1"/>
</dbReference>
<keyword evidence="5" id="KW-1185">Reference proteome</keyword>
<accession>W9H631</accession>
<dbReference type="Proteomes" id="UP000019486">
    <property type="component" value="Unassembled WGS sequence"/>
</dbReference>
<evidence type="ECO:0000256" key="1">
    <source>
        <dbReference type="ARBA" id="ARBA00022729"/>
    </source>
</evidence>
<keyword evidence="1 2" id="KW-0732">Signal</keyword>
<dbReference type="SMART" id="SM00062">
    <property type="entry name" value="PBPb"/>
    <property type="match status" value="1"/>
</dbReference>
<evidence type="ECO:0000259" key="3">
    <source>
        <dbReference type="SMART" id="SM00062"/>
    </source>
</evidence>
<reference evidence="4 5" key="1">
    <citation type="submission" date="2013-08" db="EMBL/GenBank/DDBJ databases">
        <title>The genome sequence of Skermanella stibiiresistens.</title>
        <authorList>
            <person name="Zhu W."/>
            <person name="Wang G."/>
        </authorList>
    </citation>
    <scope>NUCLEOTIDE SEQUENCE [LARGE SCALE GENOMIC DNA]</scope>
    <source>
        <strain evidence="4 5">SB22</strain>
    </source>
</reference>
<name>W9H631_9PROT</name>
<sequence>MSKLGMIKFRTLLCAAAAAFVFASGMAAQAAEVDQKLRAMLPEKIRAAGEIKVGTDPQQPPYDFYDEDNKTLIGLEQDLSKEMAQRLGVKFTSFPAQFASIIPAIQAGRFDLGISAFGDFMEREKILDVIDYTLEGTGMIVPEGNPHKITKLSDACGLRAGAVQGSIPLRLLDKQKELCPADKPLEVMQFPSNDQAKVAMRSGRVDVAMDTVGVAAYTLAHQPATGKKLELVETAKYAVGYQGILVGKNNPELRDAIAATLQSMIEDGSYQKIFEKWGLTQNMVEKITINDAARYADYMKLD</sequence>
<organism evidence="4 5">
    <name type="scientific">Skermanella stibiiresistens SB22</name>
    <dbReference type="NCBI Taxonomy" id="1385369"/>
    <lineage>
        <taxon>Bacteria</taxon>
        <taxon>Pseudomonadati</taxon>
        <taxon>Pseudomonadota</taxon>
        <taxon>Alphaproteobacteria</taxon>
        <taxon>Rhodospirillales</taxon>
        <taxon>Azospirillaceae</taxon>
        <taxon>Skermanella</taxon>
    </lineage>
</organism>
<evidence type="ECO:0000256" key="2">
    <source>
        <dbReference type="SAM" id="SignalP"/>
    </source>
</evidence>
<dbReference type="PANTHER" id="PTHR35936:SF17">
    <property type="entry name" value="ARGININE-BINDING EXTRACELLULAR PROTEIN ARTP"/>
    <property type="match status" value="1"/>
</dbReference>
<evidence type="ECO:0000313" key="5">
    <source>
        <dbReference type="Proteomes" id="UP000019486"/>
    </source>
</evidence>
<dbReference type="STRING" id="1385369.N825_03435"/>